<evidence type="ECO:0000313" key="2">
    <source>
        <dbReference type="EMBL" id="VVN16449.1"/>
    </source>
</evidence>
<dbReference type="AlphaFoldDB" id="A0A5E6VST2"/>
<evidence type="ECO:0000313" key="3">
    <source>
        <dbReference type="Proteomes" id="UP000326729"/>
    </source>
</evidence>
<accession>A0A5E6VST2</accession>
<sequence length="48" mass="5221">MLSTQLQACPPRPFSRSPMFTLASAEAGCSSFSPYGPEQASTVRNRRT</sequence>
<proteinExistence type="predicted"/>
<feature type="compositionally biased region" description="Polar residues" evidence="1">
    <location>
        <begin position="39"/>
        <end position="48"/>
    </location>
</feature>
<name>A0A5E6VST2_PSEFL</name>
<organism evidence="2 3">
    <name type="scientific">Pseudomonas fluorescens</name>
    <dbReference type="NCBI Taxonomy" id="294"/>
    <lineage>
        <taxon>Bacteria</taxon>
        <taxon>Pseudomonadati</taxon>
        <taxon>Pseudomonadota</taxon>
        <taxon>Gammaproteobacteria</taxon>
        <taxon>Pseudomonadales</taxon>
        <taxon>Pseudomonadaceae</taxon>
        <taxon>Pseudomonas</taxon>
    </lineage>
</organism>
<evidence type="ECO:0000256" key="1">
    <source>
        <dbReference type="SAM" id="MobiDB-lite"/>
    </source>
</evidence>
<dbReference type="Proteomes" id="UP000326729">
    <property type="component" value="Unassembled WGS sequence"/>
</dbReference>
<protein>
    <submittedName>
        <fullName evidence="2">Uncharacterized protein</fullName>
    </submittedName>
</protein>
<dbReference type="EMBL" id="CABVGY010000025">
    <property type="protein sequence ID" value="VVN16449.1"/>
    <property type="molecule type" value="Genomic_DNA"/>
</dbReference>
<reference evidence="2 3" key="1">
    <citation type="submission" date="2019-09" db="EMBL/GenBank/DDBJ databases">
        <authorList>
            <person name="Chandra G."/>
            <person name="Truman W A."/>
        </authorList>
    </citation>
    <scope>NUCLEOTIDE SEQUENCE [LARGE SCALE GENOMIC DNA]</scope>
    <source>
        <strain evidence="2">PS659</strain>
    </source>
</reference>
<gene>
    <name evidence="2" type="ORF">PS659_04141</name>
</gene>
<feature type="region of interest" description="Disordered" evidence="1">
    <location>
        <begin position="28"/>
        <end position="48"/>
    </location>
</feature>